<evidence type="ECO:0000313" key="8">
    <source>
        <dbReference type="Proteomes" id="UP001239782"/>
    </source>
</evidence>
<dbReference type="Pfam" id="PF01565">
    <property type="entry name" value="FAD_binding_4"/>
    <property type="match status" value="1"/>
</dbReference>
<dbReference type="InterPro" id="IPR016169">
    <property type="entry name" value="FAD-bd_PCMH_sub2"/>
</dbReference>
<dbReference type="Pfam" id="PF02913">
    <property type="entry name" value="FAD-oxidase_C"/>
    <property type="match status" value="1"/>
</dbReference>
<comment type="cofactor">
    <cofactor evidence="1">
        <name>FAD</name>
        <dbReference type="ChEBI" id="CHEBI:57692"/>
    </cofactor>
</comment>
<evidence type="ECO:0000256" key="3">
    <source>
        <dbReference type="ARBA" id="ARBA00022630"/>
    </source>
</evidence>
<keyword evidence="4" id="KW-0274">FAD</keyword>
<dbReference type="PANTHER" id="PTHR43716">
    <property type="entry name" value="D-2-HYDROXYGLUTARATE DEHYDROGENASE, MITOCHONDRIAL"/>
    <property type="match status" value="1"/>
</dbReference>
<dbReference type="EMBL" id="CP133548">
    <property type="protein sequence ID" value="WMS88035.1"/>
    <property type="molecule type" value="Genomic_DNA"/>
</dbReference>
<keyword evidence="8" id="KW-1185">Reference proteome</keyword>
<keyword evidence="5" id="KW-0560">Oxidoreductase</keyword>
<evidence type="ECO:0000256" key="5">
    <source>
        <dbReference type="ARBA" id="ARBA00023002"/>
    </source>
</evidence>
<evidence type="ECO:0000256" key="4">
    <source>
        <dbReference type="ARBA" id="ARBA00022827"/>
    </source>
</evidence>
<dbReference type="Gene3D" id="3.30.465.10">
    <property type="match status" value="1"/>
</dbReference>
<reference evidence="7 8" key="1">
    <citation type="submission" date="2023-08" db="EMBL/GenBank/DDBJ databases">
        <title>Pleionea litopenaei sp. nov., isolated from stomach of juvenile Litopenaeus vannamei.</title>
        <authorList>
            <person name="Rho A.M."/>
            <person name="Hwang C.Y."/>
        </authorList>
    </citation>
    <scope>NUCLEOTIDE SEQUENCE [LARGE SCALE GENOMIC DNA]</scope>
    <source>
        <strain evidence="7 8">HL-JVS1</strain>
    </source>
</reference>
<dbReference type="InterPro" id="IPR016164">
    <property type="entry name" value="FAD-linked_Oxase-like_C"/>
</dbReference>
<dbReference type="FunFam" id="1.10.45.10:FF:000001">
    <property type="entry name" value="D-lactate dehydrogenase mitochondrial"/>
    <property type="match status" value="1"/>
</dbReference>
<dbReference type="Gene3D" id="3.30.43.10">
    <property type="entry name" value="Uridine Diphospho-n-acetylenolpyruvylglucosamine Reductase, domain 2"/>
    <property type="match status" value="1"/>
</dbReference>
<dbReference type="InterPro" id="IPR016171">
    <property type="entry name" value="Vanillyl_alc_oxidase_C-sub2"/>
</dbReference>
<comment type="similarity">
    <text evidence="2">Belongs to the FAD-binding oxidoreductase/transferase type 4 family.</text>
</comment>
<dbReference type="Gene3D" id="3.30.70.2740">
    <property type="match status" value="1"/>
</dbReference>
<dbReference type="Gene3D" id="1.10.45.10">
    <property type="entry name" value="Vanillyl-alcohol Oxidase, Chain A, domain 4"/>
    <property type="match status" value="1"/>
</dbReference>
<dbReference type="PROSITE" id="PS51387">
    <property type="entry name" value="FAD_PCMH"/>
    <property type="match status" value="1"/>
</dbReference>
<dbReference type="GO" id="GO:0016491">
    <property type="term" value="F:oxidoreductase activity"/>
    <property type="evidence" value="ECO:0007669"/>
    <property type="project" value="UniProtKB-KW"/>
</dbReference>
<evidence type="ECO:0000256" key="2">
    <source>
        <dbReference type="ARBA" id="ARBA00008000"/>
    </source>
</evidence>
<keyword evidence="3" id="KW-0285">Flavoprotein</keyword>
<dbReference type="InterPro" id="IPR004113">
    <property type="entry name" value="FAD-bd_oxidored_4_C"/>
</dbReference>
<dbReference type="InterPro" id="IPR016167">
    <property type="entry name" value="FAD-bd_PCMH_sub1"/>
</dbReference>
<feature type="domain" description="FAD-binding PCMH-type" evidence="6">
    <location>
        <begin position="36"/>
        <end position="215"/>
    </location>
</feature>
<dbReference type="FunFam" id="3.30.465.10:FF:000025">
    <property type="entry name" value="FAD-binding oxidoreductase"/>
    <property type="match status" value="1"/>
</dbReference>
<dbReference type="GO" id="GO:0022904">
    <property type="term" value="P:respiratory electron transport chain"/>
    <property type="evidence" value="ECO:0007669"/>
    <property type="project" value="TreeGrafter"/>
</dbReference>
<dbReference type="Gene3D" id="3.30.70.2190">
    <property type="match status" value="1"/>
</dbReference>
<dbReference type="InterPro" id="IPR036318">
    <property type="entry name" value="FAD-bd_PCMH-like_sf"/>
</dbReference>
<dbReference type="RefSeq" id="WP_309203221.1">
    <property type="nucleotide sequence ID" value="NZ_CP133548.1"/>
</dbReference>
<evidence type="ECO:0000256" key="1">
    <source>
        <dbReference type="ARBA" id="ARBA00001974"/>
    </source>
</evidence>
<accession>A0AA51RUX5</accession>
<dbReference type="AlphaFoldDB" id="A0AA51RUX5"/>
<sequence length="463" mass="51365">MNNHIIEQLIELVGKDYVSSDPSDLKEYGQDWSKIFEPNASVIVRPKTTEQVQEIVKLANKEAFAVVPSGGRTGLSGGACATNGEVVLSLDRMNEILSINSIDRTLQCQAGTITKQIQEFASEHHLYYPVDFASTGSSQIGGNIATNAGGIKVIRWGMTRDWIVGLKVVTGTGELLDLNSGLVKNATGYDLRHLIIGSEGTLGIVVEATIKLTTPPKDLTVMVLGLDQLSDVYPVMETFQQKLNLTAFEFFSEQALSKVLEHHELQRPFESTSNFYILVEFENDSESTMDIAFECFEQAMEQGWVVDGVISQSESQAETLWALRERISESISVHTPYKNDISVIPSKVAEFLSSVDEIVAKEYPDFEIIWFGHIGDGNLHLNILRPDDLTIDQFVEQCRRVNPLIFDKIKQLDGSISAEHGVGLVKKDYLPYSRSEVEIALMKSIKAAFDPKGILNPGKLFDQ</sequence>
<dbReference type="GO" id="GO:0071949">
    <property type="term" value="F:FAD binding"/>
    <property type="evidence" value="ECO:0007669"/>
    <property type="project" value="InterPro"/>
</dbReference>
<evidence type="ECO:0000313" key="7">
    <source>
        <dbReference type="EMBL" id="WMS88035.1"/>
    </source>
</evidence>
<evidence type="ECO:0000259" key="6">
    <source>
        <dbReference type="PROSITE" id="PS51387"/>
    </source>
</evidence>
<proteinExistence type="inferred from homology"/>
<dbReference type="InterPro" id="IPR051264">
    <property type="entry name" value="FAD-oxidored/transferase_4"/>
</dbReference>
<protein>
    <submittedName>
        <fullName evidence="7">FAD-binding oxidoreductase</fullName>
    </submittedName>
</protein>
<name>A0AA51RUX5_9GAMM</name>
<dbReference type="Proteomes" id="UP001239782">
    <property type="component" value="Chromosome"/>
</dbReference>
<dbReference type="InterPro" id="IPR016166">
    <property type="entry name" value="FAD-bd_PCMH"/>
</dbReference>
<dbReference type="InterPro" id="IPR006094">
    <property type="entry name" value="Oxid_FAD_bind_N"/>
</dbReference>
<dbReference type="KEGG" id="plei:Q9312_03750"/>
<gene>
    <name evidence="7" type="ORF">Q9312_03750</name>
</gene>
<organism evidence="7 8">
    <name type="scientific">Pleionea litopenaei</name>
    <dbReference type="NCBI Taxonomy" id="3070815"/>
    <lineage>
        <taxon>Bacteria</taxon>
        <taxon>Pseudomonadati</taxon>
        <taxon>Pseudomonadota</taxon>
        <taxon>Gammaproteobacteria</taxon>
        <taxon>Oceanospirillales</taxon>
        <taxon>Pleioneaceae</taxon>
        <taxon>Pleionea</taxon>
    </lineage>
</organism>
<dbReference type="SUPFAM" id="SSF56176">
    <property type="entry name" value="FAD-binding/transporter-associated domain-like"/>
    <property type="match status" value="1"/>
</dbReference>
<dbReference type="SUPFAM" id="SSF55103">
    <property type="entry name" value="FAD-linked oxidases, C-terminal domain"/>
    <property type="match status" value="1"/>
</dbReference>
<dbReference type="PANTHER" id="PTHR43716:SF1">
    <property type="entry name" value="D-2-HYDROXYGLUTARATE DEHYDROGENASE, MITOCHONDRIAL"/>
    <property type="match status" value="1"/>
</dbReference>